<dbReference type="PANTHER" id="PTHR15427:SF33">
    <property type="entry name" value="COLLAGEN IV NC1 DOMAIN-CONTAINING PROTEIN"/>
    <property type="match status" value="1"/>
</dbReference>
<evidence type="ECO:0000313" key="5">
    <source>
        <dbReference type="EMBL" id="PFX26611.1"/>
    </source>
</evidence>
<evidence type="ECO:0000256" key="1">
    <source>
        <dbReference type="ARBA" id="ARBA00004613"/>
    </source>
</evidence>
<evidence type="ECO:0000313" key="6">
    <source>
        <dbReference type="Proteomes" id="UP000225706"/>
    </source>
</evidence>
<feature type="compositionally biased region" description="Pro residues" evidence="4">
    <location>
        <begin position="85"/>
        <end position="96"/>
    </location>
</feature>
<accession>A0A2B4S9Q5</accession>
<dbReference type="OrthoDB" id="5990555at2759"/>
<dbReference type="PANTHER" id="PTHR15427">
    <property type="entry name" value="EMILIN ELASTIN MICROFIBRIL INTERFACE-LOCATED PROTEIN ELASTIN MICROFIBRIL INTERFACER"/>
    <property type="match status" value="1"/>
</dbReference>
<proteinExistence type="predicted"/>
<feature type="compositionally biased region" description="Basic and acidic residues" evidence="4">
    <location>
        <begin position="448"/>
        <end position="458"/>
    </location>
</feature>
<comment type="subcellular location">
    <subcellularLocation>
        <location evidence="1">Secreted</location>
    </subcellularLocation>
</comment>
<dbReference type="InterPro" id="IPR050392">
    <property type="entry name" value="Collagen/C1q_domain"/>
</dbReference>
<dbReference type="EMBL" id="LSMT01000122">
    <property type="protein sequence ID" value="PFX26611.1"/>
    <property type="molecule type" value="Genomic_DNA"/>
</dbReference>
<comment type="caution">
    <text evidence="5">The sequence shown here is derived from an EMBL/GenBank/DDBJ whole genome shotgun (WGS) entry which is preliminary data.</text>
</comment>
<gene>
    <name evidence="5" type="primary">C1QTNF7</name>
    <name evidence="5" type="ORF">AWC38_SpisGene8726</name>
</gene>
<protein>
    <submittedName>
        <fullName evidence="5">Complement C1q tumor necrosis factor-related protein 7</fullName>
    </submittedName>
</protein>
<sequence>MALKLENDRTRRKIYQTVQDYKDVQQSFAIQREKEFKPITQELSKVKQTIDDKQNQLIAKLDENQQALTQDLSFLKELDTFESPPQSPTALEPPPKPKMKVPDPDKDFTQDELGELELIKKFGYETPKTAFKQILEEQFDYDGHMFDLHDRITHANKVKAGMSNAKEVNKDEIKKLERQVKTLKKYRDRLTLFMDGDEILVTQGQGLKGRKKRKYTQPKRNAYKVNGYGQFGGLLINIPRLFNEMVVEASDLSTGQPVYEKQGDKSLINLLTKRHNPKTNYSQKSIEMFKHLSKLAGLPLHKSSGKAKMAGGLIFTDIKEVIEKLKMLTASREADFVMGRKHIKLGVDGKPILQNIDDTYQAQEGEGIFDVVKNVASKVAAKVTGKAAKELATKAGTKAIEKGAEQIGDKMGQLVGETVYDKFSKRSQGDASQPPQVTPQVTPVTTDATEKNKGDKLVKLLQQDKSWRTQAPASTSSTTPSTQGTTATNGAKGAKPKTKKEPSEMRTSKYAKAYEYYSYELDTPLQAAPANGAYQQKDAYKFTVDTTTASESVPDWYNAYFEIDFKINKKANGLNYADTDAVAIINGGFSLIEDIKISFDGTRVLGLPAANHVVNVKNLTEMTDEHAKKVGPRQFFYKDTATGAVSHKYATLDLDGNAQNIEPTDNAYYNEGFAKRQILLATGDPAENNIHLPLNRFGFFDSMEEQLAPNGRVTIQVRLEDDDNVFLRSNAAAEGRYIITKFKLWVPIIKFNAQGQKKYMDEYLKPHTWSYLREEIIVSSPLQQVNGTFRITNAVKQPRHVFVWILNANKLSSQEQNPLLFNKGAQGPQGPAGARGPTGPRGLQGVKGDKGDKGDRGPQGPKGPTGPAGSGSGSNIDLSDLKKKITFTSTHGADRQVTGLSDQPLSGTAAVNLNKLNTELAKKADSSTVLNGLSGKADTSAVLLLDGTQKMTASLDMNGKDVINTKRENYLGMTTAQQSTYENSNTLVSRYEAGSIKRHLQAYLDMTTLSNVTQVYVDNTKKTIPSFRTLNDKQTLDARKRKIVNLPDTFSDNDEAVSKKYVDQCTTTATNLANTKVSKSGDTMTGDLVMGPNRVTSSHTPSADDELVNKKFVEDRFADSIAGPQLSNDLSYIMSSNSQFSDEDDITGKNITDQVVLYPTNPRTKPFDLSLDTAKGYYSSRFGVNMYQADRSAYTVVCEVCWLSSKVDPNSVTLTATSSVETISTQRSNRFENHLIILLHMTKWSNATPNYLMFDVVIKNKAGQSYDQKLPIYVIVYGSKGYHNSLPKDVWTSWYSFASGGTHINSKLTLEFEPTVASSAVTKKYVDDMQTTLQTNIDTKATKTALTNATKKIWYRGNCAHNNVTQVTFYVNGTSDHSTNVSQSDNADFTVNSSDDTKIIINNAGMYLVTYIDGVKSKHLTNLKFTLSNSFVRTASGILMPLPNTRNSWVNTTHSVLLYFQANTSLSIETDNGNTLLDGLTWSHLLIVKQD</sequence>
<dbReference type="Proteomes" id="UP000225706">
    <property type="component" value="Unassembled WGS sequence"/>
</dbReference>
<feature type="coiled-coil region" evidence="3">
    <location>
        <begin position="159"/>
        <end position="186"/>
    </location>
</feature>
<reference evidence="6" key="1">
    <citation type="journal article" date="2017" name="bioRxiv">
        <title>Comparative analysis of the genomes of Stylophora pistillata and Acropora digitifera provides evidence for extensive differences between species of corals.</title>
        <authorList>
            <person name="Voolstra C.R."/>
            <person name="Li Y."/>
            <person name="Liew Y.J."/>
            <person name="Baumgarten S."/>
            <person name="Zoccola D."/>
            <person name="Flot J.-F."/>
            <person name="Tambutte S."/>
            <person name="Allemand D."/>
            <person name="Aranda M."/>
        </authorList>
    </citation>
    <scope>NUCLEOTIDE SEQUENCE [LARGE SCALE GENOMIC DNA]</scope>
</reference>
<evidence type="ECO:0000256" key="3">
    <source>
        <dbReference type="SAM" id="Coils"/>
    </source>
</evidence>
<dbReference type="GO" id="GO:0005581">
    <property type="term" value="C:collagen trimer"/>
    <property type="evidence" value="ECO:0007669"/>
    <property type="project" value="UniProtKB-KW"/>
</dbReference>
<feature type="compositionally biased region" description="Low complexity" evidence="4">
    <location>
        <begin position="433"/>
        <end position="446"/>
    </location>
</feature>
<name>A0A2B4S9Q5_STYPI</name>
<evidence type="ECO:0000256" key="4">
    <source>
        <dbReference type="SAM" id="MobiDB-lite"/>
    </source>
</evidence>
<feature type="region of interest" description="Disordered" evidence="4">
    <location>
        <begin position="820"/>
        <end position="877"/>
    </location>
</feature>
<keyword evidence="2" id="KW-0964">Secreted</keyword>
<feature type="region of interest" description="Disordered" evidence="4">
    <location>
        <begin position="80"/>
        <end position="103"/>
    </location>
</feature>
<feature type="compositionally biased region" description="Low complexity" evidence="4">
    <location>
        <begin position="824"/>
        <end position="841"/>
    </location>
</feature>
<evidence type="ECO:0000256" key="2">
    <source>
        <dbReference type="ARBA" id="ARBA00022525"/>
    </source>
</evidence>
<organism evidence="5 6">
    <name type="scientific">Stylophora pistillata</name>
    <name type="common">Smooth cauliflower coral</name>
    <dbReference type="NCBI Taxonomy" id="50429"/>
    <lineage>
        <taxon>Eukaryota</taxon>
        <taxon>Metazoa</taxon>
        <taxon>Cnidaria</taxon>
        <taxon>Anthozoa</taxon>
        <taxon>Hexacorallia</taxon>
        <taxon>Scleractinia</taxon>
        <taxon>Astrocoeniina</taxon>
        <taxon>Pocilloporidae</taxon>
        <taxon>Stylophora</taxon>
    </lineage>
</organism>
<keyword evidence="6" id="KW-1185">Reference proteome</keyword>
<feature type="compositionally biased region" description="Low complexity" evidence="4">
    <location>
        <begin position="469"/>
        <end position="488"/>
    </location>
</feature>
<feature type="region of interest" description="Disordered" evidence="4">
    <location>
        <begin position="425"/>
        <end position="506"/>
    </location>
</feature>
<keyword evidence="3" id="KW-0175">Coiled coil</keyword>
<feature type="compositionally biased region" description="Basic and acidic residues" evidence="4">
    <location>
        <begin position="847"/>
        <end position="856"/>
    </location>
</feature>